<dbReference type="HOGENOM" id="CLU_013985_3_2_2"/>
<dbReference type="KEGG" id="hru:Halru_3157"/>
<dbReference type="EMBL" id="CP003050">
    <property type="protein sequence ID" value="AGB17723.1"/>
    <property type="molecule type" value="Genomic_DNA"/>
</dbReference>
<evidence type="ECO:0000313" key="5">
    <source>
        <dbReference type="EMBL" id="AGB17723.1"/>
    </source>
</evidence>
<feature type="domain" description="N-acetyltransferase" evidence="4">
    <location>
        <begin position="40"/>
        <end position="189"/>
    </location>
</feature>
<evidence type="ECO:0000259" key="4">
    <source>
        <dbReference type="PROSITE" id="PS51186"/>
    </source>
</evidence>
<dbReference type="GO" id="GO:0005840">
    <property type="term" value="C:ribosome"/>
    <property type="evidence" value="ECO:0007669"/>
    <property type="project" value="UniProtKB-KW"/>
</dbReference>
<keyword evidence="6" id="KW-1185">Reference proteome</keyword>
<organism evidence="5 6">
    <name type="scientific">Halovivax ruber (strain DSM 18193 / JCM 13892 / XH-70)</name>
    <dbReference type="NCBI Taxonomy" id="797302"/>
    <lineage>
        <taxon>Archaea</taxon>
        <taxon>Methanobacteriati</taxon>
        <taxon>Methanobacteriota</taxon>
        <taxon>Stenosarchaea group</taxon>
        <taxon>Halobacteria</taxon>
        <taxon>Halobacteriales</taxon>
        <taxon>Natrialbaceae</taxon>
        <taxon>Halovivax</taxon>
    </lineage>
</organism>
<dbReference type="InterPro" id="IPR051531">
    <property type="entry name" value="N-acetyltransferase"/>
</dbReference>
<dbReference type="Gene3D" id="3.40.630.30">
    <property type="match status" value="1"/>
</dbReference>
<evidence type="ECO:0000256" key="2">
    <source>
        <dbReference type="ARBA" id="ARBA00023315"/>
    </source>
</evidence>
<name>L0IFV3_HALRX</name>
<evidence type="ECO:0000256" key="3">
    <source>
        <dbReference type="ARBA" id="ARBA00038502"/>
    </source>
</evidence>
<evidence type="ECO:0000256" key="1">
    <source>
        <dbReference type="ARBA" id="ARBA00022679"/>
    </source>
</evidence>
<dbReference type="STRING" id="797302.Halru_3157"/>
<comment type="similarity">
    <text evidence="3">Belongs to the acetyltransferase family. RimJ subfamily.</text>
</comment>
<dbReference type="Pfam" id="PF13302">
    <property type="entry name" value="Acetyltransf_3"/>
    <property type="match status" value="1"/>
</dbReference>
<gene>
    <name evidence="5" type="ordered locus">Halru_3157</name>
</gene>
<dbReference type="Proteomes" id="UP000010846">
    <property type="component" value="Chromosome"/>
</dbReference>
<reference evidence="5" key="1">
    <citation type="submission" date="2011-09" db="EMBL/GenBank/DDBJ databases">
        <title>Complete sequence of Halovivax ruber XH-70.</title>
        <authorList>
            <consortium name="US DOE Joint Genome Institute"/>
            <person name="Lucas S."/>
            <person name="Han J."/>
            <person name="Lapidus A."/>
            <person name="Cheng J.-F."/>
            <person name="Goodwin L."/>
            <person name="Pitluck S."/>
            <person name="Peters L."/>
            <person name="Mikhailova N."/>
            <person name="Davenport K."/>
            <person name="Detter J.C."/>
            <person name="Han C."/>
            <person name="Tapia R."/>
            <person name="Land M."/>
            <person name="Hauser L."/>
            <person name="Kyrpides N."/>
            <person name="Ivanova N."/>
            <person name="Pagani I."/>
            <person name="Sproer C."/>
            <person name="Anderson I."/>
            <person name="Woyke T."/>
        </authorList>
    </citation>
    <scope>NUCLEOTIDE SEQUENCE</scope>
    <source>
        <strain evidence="5">XH-70</strain>
    </source>
</reference>
<dbReference type="PROSITE" id="PS51186">
    <property type="entry name" value="GNAT"/>
    <property type="match status" value="1"/>
</dbReference>
<accession>L0IFV3</accession>
<dbReference type="InterPro" id="IPR000182">
    <property type="entry name" value="GNAT_dom"/>
</dbReference>
<dbReference type="InterPro" id="IPR016181">
    <property type="entry name" value="Acyl_CoA_acyltransferase"/>
</dbReference>
<dbReference type="GeneID" id="14377918"/>
<dbReference type="PANTHER" id="PTHR43792:SF8">
    <property type="entry name" value="[RIBOSOMAL PROTEIN US5]-ALANINE N-ACETYLTRANSFERASE"/>
    <property type="match status" value="1"/>
</dbReference>
<dbReference type="PANTHER" id="PTHR43792">
    <property type="entry name" value="GNAT FAMILY, PUTATIVE (AFU_ORTHOLOGUE AFUA_3G00765)-RELATED-RELATED"/>
    <property type="match status" value="1"/>
</dbReference>
<dbReference type="RefSeq" id="WP_015302305.1">
    <property type="nucleotide sequence ID" value="NC_019964.1"/>
</dbReference>
<keyword evidence="2" id="KW-0012">Acyltransferase</keyword>
<evidence type="ECO:0000313" key="6">
    <source>
        <dbReference type="Proteomes" id="UP000010846"/>
    </source>
</evidence>
<dbReference type="eggNOG" id="arCOG00842">
    <property type="taxonomic scope" value="Archaea"/>
</dbReference>
<dbReference type="AlphaFoldDB" id="L0IFV3"/>
<dbReference type="GO" id="GO:0016747">
    <property type="term" value="F:acyltransferase activity, transferring groups other than amino-acyl groups"/>
    <property type="evidence" value="ECO:0007669"/>
    <property type="project" value="InterPro"/>
</dbReference>
<keyword evidence="5" id="KW-0687">Ribonucleoprotein</keyword>
<proteinExistence type="inferred from homology"/>
<protein>
    <submittedName>
        <fullName evidence="5">Acetyltransferase, ribosomal protein N-acetylase</fullName>
    </submittedName>
</protein>
<sequence length="196" mass="22237">MPGHVFLEGERIEFRVVENAETDRRVLGYVRNEPGFRQALGFDTPWPSNRTESFIESVTNDESSCNLLVCLRDDGGSNGADDWNETDRGSIVGAVSLFDIDRVSGTLSYWLLPDYRGEGYATEAVSVLCNYAVRELGLHRIQADVFDENDASRRLLERLGFVHEGTKRECRVCGGEYRGVDQYAILDEEWNREEKS</sequence>
<keyword evidence="5" id="KW-0689">Ribosomal protein</keyword>
<dbReference type="CDD" id="cd04301">
    <property type="entry name" value="NAT_SF"/>
    <property type="match status" value="1"/>
</dbReference>
<dbReference type="SUPFAM" id="SSF55729">
    <property type="entry name" value="Acyl-CoA N-acyltransferases (Nat)"/>
    <property type="match status" value="1"/>
</dbReference>
<dbReference type="OrthoDB" id="120213at2157"/>
<keyword evidence="1 5" id="KW-0808">Transferase</keyword>